<dbReference type="Gene3D" id="3.30.40.10">
    <property type="entry name" value="Zinc/RING finger domain, C3HC4 (zinc finger)"/>
    <property type="match status" value="1"/>
</dbReference>
<keyword evidence="8" id="KW-1185">Reference proteome</keyword>
<evidence type="ECO:0000256" key="2">
    <source>
        <dbReference type="ARBA" id="ARBA00012483"/>
    </source>
</evidence>
<feature type="compositionally biased region" description="Basic and acidic residues" evidence="4">
    <location>
        <begin position="707"/>
        <end position="725"/>
    </location>
</feature>
<dbReference type="PANTHER" id="PTHR23315:SF7">
    <property type="entry name" value="U-BOX DOMAIN-CONTAINING PROTEIN 4"/>
    <property type="match status" value="1"/>
</dbReference>
<protein>
    <recommendedName>
        <fullName evidence="2">RING-type E3 ubiquitin transferase</fullName>
        <ecNumber evidence="2">2.3.2.27</ecNumber>
    </recommendedName>
</protein>
<evidence type="ECO:0000256" key="4">
    <source>
        <dbReference type="SAM" id="MobiDB-lite"/>
    </source>
</evidence>
<evidence type="ECO:0000313" key="7">
    <source>
        <dbReference type="EMBL" id="GLC53761.1"/>
    </source>
</evidence>
<dbReference type="EMBL" id="BRXU01000008">
    <property type="protein sequence ID" value="GLC53761.1"/>
    <property type="molecule type" value="Genomic_DNA"/>
</dbReference>
<organism evidence="7 8">
    <name type="scientific">Pleodorina starrii</name>
    <dbReference type="NCBI Taxonomy" id="330485"/>
    <lineage>
        <taxon>Eukaryota</taxon>
        <taxon>Viridiplantae</taxon>
        <taxon>Chlorophyta</taxon>
        <taxon>core chlorophytes</taxon>
        <taxon>Chlorophyceae</taxon>
        <taxon>CS clade</taxon>
        <taxon>Chlamydomonadales</taxon>
        <taxon>Volvocaceae</taxon>
        <taxon>Pleodorina</taxon>
    </lineage>
</organism>
<dbReference type="Gene3D" id="1.25.10.10">
    <property type="entry name" value="Leucine-rich Repeat Variant"/>
    <property type="match status" value="1"/>
</dbReference>
<feature type="transmembrane region" description="Helical" evidence="5">
    <location>
        <begin position="24"/>
        <end position="45"/>
    </location>
</feature>
<proteinExistence type="predicted"/>
<keyword evidence="5" id="KW-0812">Transmembrane</keyword>
<dbReference type="InterPro" id="IPR011989">
    <property type="entry name" value="ARM-like"/>
</dbReference>
<keyword evidence="5" id="KW-0472">Membrane</keyword>
<evidence type="ECO:0000259" key="6">
    <source>
        <dbReference type="PROSITE" id="PS51698"/>
    </source>
</evidence>
<evidence type="ECO:0000256" key="1">
    <source>
        <dbReference type="ARBA" id="ARBA00000900"/>
    </source>
</evidence>
<dbReference type="SUPFAM" id="SSF48371">
    <property type="entry name" value="ARM repeat"/>
    <property type="match status" value="1"/>
</dbReference>
<feature type="compositionally biased region" description="Acidic residues" evidence="4">
    <location>
        <begin position="726"/>
        <end position="736"/>
    </location>
</feature>
<keyword evidence="5" id="KW-1133">Transmembrane helix</keyword>
<comment type="caution">
    <text evidence="7">The sequence shown here is derived from an EMBL/GenBank/DDBJ whole genome shotgun (WGS) entry which is preliminary data.</text>
</comment>
<comment type="catalytic activity">
    <reaction evidence="1">
        <text>S-ubiquitinyl-[E2 ubiquitin-conjugating enzyme]-L-cysteine + [acceptor protein]-L-lysine = [E2 ubiquitin-conjugating enzyme]-L-cysteine + N(6)-ubiquitinyl-[acceptor protein]-L-lysine.</text>
        <dbReference type="EC" id="2.3.2.27"/>
    </reaction>
</comment>
<dbReference type="Proteomes" id="UP001165080">
    <property type="component" value="Unassembled WGS sequence"/>
</dbReference>
<evidence type="ECO:0000256" key="3">
    <source>
        <dbReference type="ARBA" id="ARBA00022786"/>
    </source>
</evidence>
<dbReference type="EC" id="2.3.2.27" evidence="2"/>
<feature type="domain" description="U-box" evidence="6">
    <location>
        <begin position="191"/>
        <end position="266"/>
    </location>
</feature>
<sequence>MISGSGNAGHVATGARRELGDSVLTVYVAGSITAITLASATYLWYLRHQRVAMEPGTHAERPSTRLRGLLDGLLGRLHLLPVAPAAAAPAAQPGQADANRHRWLATDAAPAPDTAGNRPDQLDPTGDFFPEDVARREALAPGPQGVPAPLGMEEDGVVGFAGADADEDVDDDAAGGVAWRDLLDDVEDELEVPDEFKDPISLNVMLDPVVLCATGQVYDYTTLKDWFRTGNRLCPKTNIEVLDVQVVRLPWLKARIYDWLKQQGRAPTPKPDAEERLARLHPTISGWVHSVRNDTGEKRSAALADLYELLRQWEAASLEPPEGSEAAAGRPCGSAAYAAANERLHRYVRGAVMDETIWLLRHGNPYLQGVAASILAYCDSAGEVSWLAAVAAVPAVSLCMSQNRYTSQAATRLLYNLARGGQVARRALVGAGAVTALISVLATDRQEYGYCRDRAAATLALLIRDADGKSLLLRYGLPHLVAMVLSGLDRWEQRDAATVLLKLGLGPDQLHDLGLTPDQLVSYWCCSRAWLEGLVELPDQGYVPAEKQARQAVQQLQAGTLTHAALAGFIAAQDADLDLTNLDLNADSDDPWAENAHPSEEAALAWRLVEAAAQRQLNAEAESSLAERQAAEERRRRDSAAAGLAAAVAAAALPGGGGEAGDDGQDRVGGNAEADADDDGESEAGPDDGAEEREKGAGAEEAEVDVGEARAAEEEAVDAERRYEYNGDEDGGEGGEDGAGGQAAAHE</sequence>
<keyword evidence="3" id="KW-0833">Ubl conjugation pathway</keyword>
<dbReference type="GO" id="GO:0061630">
    <property type="term" value="F:ubiquitin protein ligase activity"/>
    <property type="evidence" value="ECO:0007669"/>
    <property type="project" value="UniProtKB-EC"/>
</dbReference>
<evidence type="ECO:0000313" key="8">
    <source>
        <dbReference type="Proteomes" id="UP001165080"/>
    </source>
</evidence>
<dbReference type="PANTHER" id="PTHR23315">
    <property type="entry name" value="U BOX DOMAIN-CONTAINING"/>
    <property type="match status" value="1"/>
</dbReference>
<feature type="region of interest" description="Disordered" evidence="4">
    <location>
        <begin position="653"/>
        <end position="747"/>
    </location>
</feature>
<dbReference type="InterPro" id="IPR016024">
    <property type="entry name" value="ARM-type_fold"/>
</dbReference>
<evidence type="ECO:0000256" key="5">
    <source>
        <dbReference type="SAM" id="Phobius"/>
    </source>
</evidence>
<reference evidence="7 8" key="1">
    <citation type="journal article" date="2023" name="Commun. Biol.">
        <title>Reorganization of the ancestral sex-determining regions during the evolution of trioecy in Pleodorina starrii.</title>
        <authorList>
            <person name="Takahashi K."/>
            <person name="Suzuki S."/>
            <person name="Kawai-Toyooka H."/>
            <person name="Yamamoto K."/>
            <person name="Hamaji T."/>
            <person name="Ootsuki R."/>
            <person name="Yamaguchi H."/>
            <person name="Kawachi M."/>
            <person name="Higashiyama T."/>
            <person name="Nozaki H."/>
        </authorList>
    </citation>
    <scope>NUCLEOTIDE SEQUENCE [LARGE SCALE GENOMIC DNA]</scope>
    <source>
        <strain evidence="7 8">NIES-4479</strain>
    </source>
</reference>
<dbReference type="InterPro" id="IPR003613">
    <property type="entry name" value="Ubox_domain"/>
</dbReference>
<name>A0A9W6F2Z4_9CHLO</name>
<feature type="compositionally biased region" description="Acidic residues" evidence="4">
    <location>
        <begin position="674"/>
        <end position="691"/>
    </location>
</feature>
<dbReference type="PROSITE" id="PS51698">
    <property type="entry name" value="U_BOX"/>
    <property type="match status" value="1"/>
</dbReference>
<dbReference type="Pfam" id="PF04564">
    <property type="entry name" value="U-box"/>
    <property type="match status" value="1"/>
</dbReference>
<dbReference type="SUPFAM" id="SSF57850">
    <property type="entry name" value="RING/U-box"/>
    <property type="match status" value="1"/>
</dbReference>
<dbReference type="OrthoDB" id="535898at2759"/>
<dbReference type="InterPro" id="IPR013083">
    <property type="entry name" value="Znf_RING/FYVE/PHD"/>
</dbReference>
<dbReference type="SMART" id="SM00504">
    <property type="entry name" value="Ubox"/>
    <property type="match status" value="1"/>
</dbReference>
<dbReference type="AlphaFoldDB" id="A0A9W6F2Z4"/>
<accession>A0A9W6F2Z4</accession>
<dbReference type="GO" id="GO:0016567">
    <property type="term" value="P:protein ubiquitination"/>
    <property type="evidence" value="ECO:0007669"/>
    <property type="project" value="InterPro"/>
</dbReference>
<gene>
    <name evidence="7" type="primary">PLEST006411</name>
    <name evidence="7" type="ORF">PLESTB_000784300</name>
</gene>
<feature type="region of interest" description="Disordered" evidence="4">
    <location>
        <begin position="109"/>
        <end position="129"/>
    </location>
</feature>